<comment type="catalytic activity">
    <reaction evidence="15 16">
        <text>DNA(n) + a 2'-deoxyribonucleoside 5'-triphosphate = DNA(n+1) + diphosphate</text>
        <dbReference type="Rhea" id="RHEA:22508"/>
        <dbReference type="Rhea" id="RHEA-COMP:17339"/>
        <dbReference type="Rhea" id="RHEA-COMP:17340"/>
        <dbReference type="ChEBI" id="CHEBI:33019"/>
        <dbReference type="ChEBI" id="CHEBI:61560"/>
        <dbReference type="ChEBI" id="CHEBI:173112"/>
        <dbReference type="EC" id="2.7.7.7"/>
    </reaction>
</comment>
<evidence type="ECO:0000256" key="13">
    <source>
        <dbReference type="ARBA" id="ARBA00023125"/>
    </source>
</evidence>
<dbReference type="FunFam" id="3.40.1170.60:FF:000001">
    <property type="entry name" value="DNA polymerase IV"/>
    <property type="match status" value="1"/>
</dbReference>
<evidence type="ECO:0000259" key="17">
    <source>
        <dbReference type="PROSITE" id="PS50173"/>
    </source>
</evidence>
<comment type="subunit">
    <text evidence="3 16">Monomer.</text>
</comment>
<feature type="domain" description="UmuC" evidence="17">
    <location>
        <begin position="8"/>
        <end position="187"/>
    </location>
</feature>
<feature type="binding site" evidence="16">
    <location>
        <position position="12"/>
    </location>
    <ligand>
        <name>Mg(2+)</name>
        <dbReference type="ChEBI" id="CHEBI:18420"/>
    </ligand>
</feature>
<evidence type="ECO:0000256" key="15">
    <source>
        <dbReference type="ARBA" id="ARBA00049244"/>
    </source>
</evidence>
<dbReference type="Proteomes" id="UP000184076">
    <property type="component" value="Unassembled WGS sequence"/>
</dbReference>
<proteinExistence type="inferred from homology"/>
<dbReference type="RefSeq" id="WP_073036408.1">
    <property type="nucleotide sequence ID" value="NZ_FQVB01000004.1"/>
</dbReference>
<dbReference type="GO" id="GO:0005829">
    <property type="term" value="C:cytosol"/>
    <property type="evidence" value="ECO:0007669"/>
    <property type="project" value="TreeGrafter"/>
</dbReference>
<accession>A0A1M4TTP4</accession>
<feature type="binding site" evidence="16">
    <location>
        <position position="105"/>
    </location>
    <ligand>
        <name>Mg(2+)</name>
        <dbReference type="ChEBI" id="CHEBI:18420"/>
    </ligand>
</feature>
<name>A0A1M4TTP4_9BACT</name>
<feature type="active site" evidence="16">
    <location>
        <position position="106"/>
    </location>
</feature>
<comment type="subcellular location">
    <subcellularLocation>
        <location evidence="1 16">Cytoplasm</location>
    </subcellularLocation>
</comment>
<keyword evidence="14 16" id="KW-0234">DNA repair</keyword>
<evidence type="ECO:0000256" key="3">
    <source>
        <dbReference type="ARBA" id="ARBA00011245"/>
    </source>
</evidence>
<keyword evidence="6 16" id="KW-0808">Transferase</keyword>
<keyword evidence="7 16" id="KW-0548">Nucleotidyltransferase</keyword>
<dbReference type="InterPro" id="IPR024728">
    <property type="entry name" value="PolY_HhH_motif"/>
</dbReference>
<dbReference type="EMBL" id="FQVB01000004">
    <property type="protein sequence ID" value="SHE47822.1"/>
    <property type="molecule type" value="Genomic_DNA"/>
</dbReference>
<dbReference type="GO" id="GO:0003684">
    <property type="term" value="F:damaged DNA binding"/>
    <property type="evidence" value="ECO:0007669"/>
    <property type="project" value="InterPro"/>
</dbReference>
<keyword evidence="9 16" id="KW-0479">Metal-binding</keyword>
<dbReference type="OrthoDB" id="9808813at2"/>
<dbReference type="CDD" id="cd03586">
    <property type="entry name" value="PolY_Pol_IV_kappa"/>
    <property type="match status" value="1"/>
</dbReference>
<gene>
    <name evidence="16" type="primary">dinB</name>
    <name evidence="18" type="ORF">SAMN02745206_00375</name>
</gene>
<evidence type="ECO:0000256" key="16">
    <source>
        <dbReference type="HAMAP-Rule" id="MF_01113"/>
    </source>
</evidence>
<dbReference type="NCBIfam" id="NF002677">
    <property type="entry name" value="PRK02406.1"/>
    <property type="match status" value="1"/>
</dbReference>
<evidence type="ECO:0000256" key="12">
    <source>
        <dbReference type="ARBA" id="ARBA00022932"/>
    </source>
</evidence>
<dbReference type="InterPro" id="IPR036775">
    <property type="entry name" value="DNA_pol_Y-fam_lit_finger_sf"/>
</dbReference>
<dbReference type="NCBIfam" id="NF002882">
    <property type="entry name" value="PRK03348.1"/>
    <property type="match status" value="1"/>
</dbReference>
<evidence type="ECO:0000256" key="6">
    <source>
        <dbReference type="ARBA" id="ARBA00022679"/>
    </source>
</evidence>
<dbReference type="GO" id="GO:0042276">
    <property type="term" value="P:error-prone translesion synthesis"/>
    <property type="evidence" value="ECO:0007669"/>
    <property type="project" value="TreeGrafter"/>
</dbReference>
<dbReference type="Gene3D" id="1.10.150.20">
    <property type="entry name" value="5' to 3' exonuclease, C-terminal subdomain"/>
    <property type="match status" value="1"/>
</dbReference>
<dbReference type="GO" id="GO:0006281">
    <property type="term" value="P:DNA repair"/>
    <property type="evidence" value="ECO:0007669"/>
    <property type="project" value="UniProtKB-UniRule"/>
</dbReference>
<evidence type="ECO:0000256" key="4">
    <source>
        <dbReference type="ARBA" id="ARBA00022457"/>
    </source>
</evidence>
<evidence type="ECO:0000313" key="18">
    <source>
        <dbReference type="EMBL" id="SHE47822.1"/>
    </source>
</evidence>
<dbReference type="PANTHER" id="PTHR11076">
    <property type="entry name" value="DNA REPAIR POLYMERASE UMUC / TRANSFERASE FAMILY MEMBER"/>
    <property type="match status" value="1"/>
</dbReference>
<evidence type="ECO:0000256" key="1">
    <source>
        <dbReference type="ARBA" id="ARBA00004496"/>
    </source>
</evidence>
<dbReference type="FunFam" id="3.30.1490.100:FF:000004">
    <property type="entry name" value="DNA polymerase IV"/>
    <property type="match status" value="1"/>
</dbReference>
<evidence type="ECO:0000256" key="2">
    <source>
        <dbReference type="ARBA" id="ARBA00010945"/>
    </source>
</evidence>
<dbReference type="InterPro" id="IPR022880">
    <property type="entry name" value="DNApol_IV"/>
</dbReference>
<feature type="site" description="Substrate discrimination" evidence="16">
    <location>
        <position position="17"/>
    </location>
</feature>
<sequence>MKQRVRTILHLDMDAFYASVEQHDDPALRGRPVVVGGGKRGVVSAASYEARRYGIHSAMPMFQALQKCPHLVVRPVRMRRYQQVSQVVMDILRSLSPLVEPLSIDEAFVDLTGTEELHGPPEVTAQRIKDRIRRATGLTCSVGIAPNKLLAKIASDQNKPDGLTMIPPDAIRSFLQDFPVAKVPGIGPKTLQKLSVLGVRTCGQVTAQPVTFWTRRFGDRAGRWIYERASGVDPDPVNPQRPAKSIGAENTFEEDLAEDAVLHKWLLLQSDRVARRLRRRGILGRTVTLKVKYDDFKQITRSRTLPLPTDSTETIYGEVLALFAGVPRGRKIRLTGVSVSGLSAGRGQLHLFENREENRRRRLDTALDAIRHRYGAGAVRRGRLWDLTLLTEKDDGQGEDR</sequence>
<evidence type="ECO:0000256" key="5">
    <source>
        <dbReference type="ARBA" id="ARBA00022490"/>
    </source>
</evidence>
<dbReference type="Gene3D" id="3.30.1490.100">
    <property type="entry name" value="DNA polymerase, Y-family, little finger domain"/>
    <property type="match status" value="1"/>
</dbReference>
<keyword evidence="5 16" id="KW-0963">Cytoplasm</keyword>
<keyword evidence="8 16" id="KW-0235">DNA replication</keyword>
<keyword evidence="11 16" id="KW-0460">Magnesium</keyword>
<dbReference type="EC" id="2.7.7.7" evidence="16"/>
<dbReference type="Pfam" id="PF11799">
    <property type="entry name" value="IMS_C"/>
    <property type="match status" value="1"/>
</dbReference>
<protein>
    <recommendedName>
        <fullName evidence="16">DNA polymerase IV</fullName>
        <shortName evidence="16">Pol IV</shortName>
        <ecNumber evidence="16">2.7.7.7</ecNumber>
    </recommendedName>
</protein>
<organism evidence="18 19">
    <name type="scientific">Desulfacinum infernum DSM 9756</name>
    <dbReference type="NCBI Taxonomy" id="1121391"/>
    <lineage>
        <taxon>Bacteria</taxon>
        <taxon>Pseudomonadati</taxon>
        <taxon>Thermodesulfobacteriota</taxon>
        <taxon>Syntrophobacteria</taxon>
        <taxon>Syntrophobacterales</taxon>
        <taxon>Syntrophobacteraceae</taxon>
        <taxon>Desulfacinum</taxon>
    </lineage>
</organism>
<dbReference type="InterPro" id="IPR050116">
    <property type="entry name" value="DNA_polymerase-Y"/>
</dbReference>
<evidence type="ECO:0000256" key="7">
    <source>
        <dbReference type="ARBA" id="ARBA00022695"/>
    </source>
</evidence>
<keyword evidence="10 16" id="KW-0227">DNA damage</keyword>
<dbReference type="NCBIfam" id="NF002751">
    <property type="entry name" value="PRK02794.1"/>
    <property type="match status" value="1"/>
</dbReference>
<dbReference type="SUPFAM" id="SSF100879">
    <property type="entry name" value="Lesion bypass DNA polymerase (Y-family), little finger domain"/>
    <property type="match status" value="1"/>
</dbReference>
<keyword evidence="12 16" id="KW-0239">DNA-directed DNA polymerase</keyword>
<dbReference type="InterPro" id="IPR043128">
    <property type="entry name" value="Rev_trsase/Diguanyl_cyclase"/>
</dbReference>
<dbReference type="InterPro" id="IPR043502">
    <property type="entry name" value="DNA/RNA_pol_sf"/>
</dbReference>
<evidence type="ECO:0000256" key="11">
    <source>
        <dbReference type="ARBA" id="ARBA00022842"/>
    </source>
</evidence>
<dbReference type="GO" id="GO:0003887">
    <property type="term" value="F:DNA-directed DNA polymerase activity"/>
    <property type="evidence" value="ECO:0007669"/>
    <property type="project" value="UniProtKB-UniRule"/>
</dbReference>
<keyword evidence="13 16" id="KW-0238">DNA-binding</keyword>
<keyword evidence="19" id="KW-1185">Reference proteome</keyword>
<dbReference type="PROSITE" id="PS50173">
    <property type="entry name" value="UMUC"/>
    <property type="match status" value="1"/>
</dbReference>
<comment type="similarity">
    <text evidence="2 16">Belongs to the DNA polymerase type-Y family.</text>
</comment>
<dbReference type="Gene3D" id="3.40.1170.60">
    <property type="match status" value="1"/>
</dbReference>
<evidence type="ECO:0000256" key="14">
    <source>
        <dbReference type="ARBA" id="ARBA00023204"/>
    </source>
</evidence>
<dbReference type="SUPFAM" id="SSF56672">
    <property type="entry name" value="DNA/RNA polymerases"/>
    <property type="match status" value="1"/>
</dbReference>
<evidence type="ECO:0000256" key="9">
    <source>
        <dbReference type="ARBA" id="ARBA00022723"/>
    </source>
</evidence>
<reference evidence="19" key="1">
    <citation type="submission" date="2016-11" db="EMBL/GenBank/DDBJ databases">
        <authorList>
            <person name="Varghese N."/>
            <person name="Submissions S."/>
        </authorList>
    </citation>
    <scope>NUCLEOTIDE SEQUENCE [LARGE SCALE GENOMIC DNA]</scope>
    <source>
        <strain evidence="19">DSM 9756</strain>
    </source>
</reference>
<dbReference type="GO" id="GO:0006261">
    <property type="term" value="P:DNA-templated DNA replication"/>
    <property type="evidence" value="ECO:0007669"/>
    <property type="project" value="UniProtKB-UniRule"/>
</dbReference>
<dbReference type="GO" id="GO:0009432">
    <property type="term" value="P:SOS response"/>
    <property type="evidence" value="ECO:0007669"/>
    <property type="project" value="TreeGrafter"/>
</dbReference>
<comment type="cofactor">
    <cofactor evidence="16">
        <name>Mg(2+)</name>
        <dbReference type="ChEBI" id="CHEBI:18420"/>
    </cofactor>
    <text evidence="16">Binds 2 magnesium ions per subunit.</text>
</comment>
<dbReference type="HAMAP" id="MF_01113">
    <property type="entry name" value="DNApol_IV"/>
    <property type="match status" value="1"/>
</dbReference>
<dbReference type="Pfam" id="PF00817">
    <property type="entry name" value="IMS"/>
    <property type="match status" value="1"/>
</dbReference>
<comment type="function">
    <text evidence="16">Poorly processive, error-prone DNA polymerase involved in untargeted mutagenesis. Copies undamaged DNA at stalled replication forks, which arise in vivo from mismatched or misaligned primer ends. These misaligned primers can be extended by PolIV. Exhibits no 3'-5' exonuclease (proofreading) activity. May be involved in translesional synthesis, in conjunction with the beta clamp from PolIII.</text>
</comment>
<dbReference type="STRING" id="1121391.SAMN02745206_00375"/>
<dbReference type="Pfam" id="PF11798">
    <property type="entry name" value="IMS_HHH"/>
    <property type="match status" value="1"/>
</dbReference>
<dbReference type="AlphaFoldDB" id="A0A1M4TTP4"/>
<dbReference type="PANTHER" id="PTHR11076:SF33">
    <property type="entry name" value="DNA POLYMERASE KAPPA"/>
    <property type="match status" value="1"/>
</dbReference>
<dbReference type="GO" id="GO:0000287">
    <property type="term" value="F:magnesium ion binding"/>
    <property type="evidence" value="ECO:0007669"/>
    <property type="project" value="UniProtKB-UniRule"/>
</dbReference>
<evidence type="ECO:0000256" key="8">
    <source>
        <dbReference type="ARBA" id="ARBA00022705"/>
    </source>
</evidence>
<keyword evidence="4 16" id="KW-0515">Mutator protein</keyword>
<evidence type="ECO:0000256" key="10">
    <source>
        <dbReference type="ARBA" id="ARBA00022763"/>
    </source>
</evidence>
<dbReference type="InterPro" id="IPR001126">
    <property type="entry name" value="UmuC"/>
</dbReference>
<dbReference type="NCBIfam" id="NF003015">
    <property type="entry name" value="PRK03858.1"/>
    <property type="match status" value="1"/>
</dbReference>
<evidence type="ECO:0000313" key="19">
    <source>
        <dbReference type="Proteomes" id="UP000184076"/>
    </source>
</evidence>
<dbReference type="InterPro" id="IPR017961">
    <property type="entry name" value="DNA_pol_Y-fam_little_finger"/>
</dbReference>
<dbReference type="Gene3D" id="3.30.70.270">
    <property type="match status" value="1"/>
</dbReference>